<evidence type="ECO:0000256" key="3">
    <source>
        <dbReference type="ARBA" id="ARBA00022527"/>
    </source>
</evidence>
<name>A0A381VLF7_9ZZZZ</name>
<dbReference type="InterPro" id="IPR025965">
    <property type="entry name" value="FlgD/Vpr_Ig-like"/>
</dbReference>
<dbReference type="InterPro" id="IPR003591">
    <property type="entry name" value="Leu-rich_rpt_typical-subtyp"/>
</dbReference>
<evidence type="ECO:0000256" key="10">
    <source>
        <dbReference type="ARBA" id="ARBA00022777"/>
    </source>
</evidence>
<dbReference type="SMART" id="SM00369">
    <property type="entry name" value="LRR_TYP"/>
    <property type="match status" value="3"/>
</dbReference>
<evidence type="ECO:0000256" key="14">
    <source>
        <dbReference type="ARBA" id="ARBA00023157"/>
    </source>
</evidence>
<keyword evidence="6" id="KW-0812">Transmembrane</keyword>
<comment type="catalytic activity">
    <reaction evidence="17">
        <text>L-seryl-[protein] + ATP = O-phospho-L-seryl-[protein] + ADP + H(+)</text>
        <dbReference type="Rhea" id="RHEA:17989"/>
        <dbReference type="Rhea" id="RHEA-COMP:9863"/>
        <dbReference type="Rhea" id="RHEA-COMP:11604"/>
        <dbReference type="ChEBI" id="CHEBI:15378"/>
        <dbReference type="ChEBI" id="CHEBI:29999"/>
        <dbReference type="ChEBI" id="CHEBI:30616"/>
        <dbReference type="ChEBI" id="CHEBI:83421"/>
        <dbReference type="ChEBI" id="CHEBI:456216"/>
        <dbReference type="EC" id="2.7.11.1"/>
    </reaction>
</comment>
<evidence type="ECO:0000256" key="4">
    <source>
        <dbReference type="ARBA" id="ARBA00022614"/>
    </source>
</evidence>
<dbReference type="GO" id="GO:0016020">
    <property type="term" value="C:membrane"/>
    <property type="evidence" value="ECO:0007669"/>
    <property type="project" value="UniProtKB-SubCell"/>
</dbReference>
<dbReference type="SMART" id="SM00365">
    <property type="entry name" value="LRR_SD22"/>
    <property type="match status" value="3"/>
</dbReference>
<dbReference type="EMBL" id="UINC01009015">
    <property type="protein sequence ID" value="SVA40507.1"/>
    <property type="molecule type" value="Genomic_DNA"/>
</dbReference>
<dbReference type="GO" id="GO:0005524">
    <property type="term" value="F:ATP binding"/>
    <property type="evidence" value="ECO:0007669"/>
    <property type="project" value="UniProtKB-KW"/>
</dbReference>
<dbReference type="PANTHER" id="PTHR48053:SF71">
    <property type="entry name" value="LEUCINE RICH REPEAT FAMILY PROTEIN, EXPRESSED"/>
    <property type="match status" value="1"/>
</dbReference>
<evidence type="ECO:0000256" key="8">
    <source>
        <dbReference type="ARBA" id="ARBA00022737"/>
    </source>
</evidence>
<accession>A0A381VLF7</accession>
<keyword evidence="5" id="KW-0808">Transferase</keyword>
<dbReference type="Pfam" id="PF13860">
    <property type="entry name" value="FlgD_ig"/>
    <property type="match status" value="1"/>
</dbReference>
<organism evidence="19">
    <name type="scientific">marine metagenome</name>
    <dbReference type="NCBI Taxonomy" id="408172"/>
    <lineage>
        <taxon>unclassified sequences</taxon>
        <taxon>metagenomes</taxon>
        <taxon>ecological metagenomes</taxon>
    </lineage>
</organism>
<dbReference type="GO" id="GO:0051707">
    <property type="term" value="P:response to other organism"/>
    <property type="evidence" value="ECO:0007669"/>
    <property type="project" value="UniProtKB-ARBA"/>
</dbReference>
<keyword evidence="14" id="KW-1015">Disulfide bond</keyword>
<evidence type="ECO:0000256" key="13">
    <source>
        <dbReference type="ARBA" id="ARBA00023136"/>
    </source>
</evidence>
<dbReference type="FunFam" id="3.80.10.10:FF:000453">
    <property type="entry name" value="Leucine-rich receptor-like protein kinase family protein"/>
    <property type="match status" value="1"/>
</dbReference>
<keyword evidence="12" id="KW-1133">Transmembrane helix</keyword>
<dbReference type="GO" id="GO:0009791">
    <property type="term" value="P:post-embryonic development"/>
    <property type="evidence" value="ECO:0007669"/>
    <property type="project" value="UniProtKB-ARBA"/>
</dbReference>
<evidence type="ECO:0000256" key="16">
    <source>
        <dbReference type="ARBA" id="ARBA00047899"/>
    </source>
</evidence>
<gene>
    <name evidence="19" type="ORF">METZ01_LOCUS93361</name>
</gene>
<keyword evidence="4" id="KW-0433">Leucine-rich repeat</keyword>
<keyword evidence="8" id="KW-0677">Repeat</keyword>
<dbReference type="Gene3D" id="2.60.120.200">
    <property type="match status" value="1"/>
</dbReference>
<evidence type="ECO:0000256" key="6">
    <source>
        <dbReference type="ARBA" id="ARBA00022692"/>
    </source>
</evidence>
<dbReference type="InterPro" id="IPR051716">
    <property type="entry name" value="Plant_RL_S/T_kinase"/>
</dbReference>
<dbReference type="InterPro" id="IPR055414">
    <property type="entry name" value="LRR_R13L4/SHOC2-like"/>
</dbReference>
<keyword evidence="15" id="KW-0325">Glycoprotein</keyword>
<dbReference type="SUPFAM" id="SSF52058">
    <property type="entry name" value="L domain-like"/>
    <property type="match status" value="1"/>
</dbReference>
<reference evidence="19" key="1">
    <citation type="submission" date="2018-05" db="EMBL/GenBank/DDBJ databases">
        <authorList>
            <person name="Lanie J.A."/>
            <person name="Ng W.-L."/>
            <person name="Kazmierczak K.M."/>
            <person name="Andrzejewski T.M."/>
            <person name="Davidsen T.M."/>
            <person name="Wayne K.J."/>
            <person name="Tettelin H."/>
            <person name="Glass J.I."/>
            <person name="Rusch D."/>
            <person name="Podicherti R."/>
            <person name="Tsui H.-C.T."/>
            <person name="Winkler M.E."/>
        </authorList>
    </citation>
    <scope>NUCLEOTIDE SEQUENCE</scope>
</reference>
<evidence type="ECO:0000256" key="11">
    <source>
        <dbReference type="ARBA" id="ARBA00022840"/>
    </source>
</evidence>
<evidence type="ECO:0000256" key="1">
    <source>
        <dbReference type="ARBA" id="ARBA00004167"/>
    </source>
</evidence>
<dbReference type="Gene3D" id="2.60.40.4070">
    <property type="match status" value="1"/>
</dbReference>
<dbReference type="InterPro" id="IPR026444">
    <property type="entry name" value="Secre_tail"/>
</dbReference>
<dbReference type="PANTHER" id="PTHR48053">
    <property type="entry name" value="LEUCINE RICH REPEAT FAMILY PROTEIN, EXPRESSED"/>
    <property type="match status" value="1"/>
</dbReference>
<comment type="subcellular location">
    <subcellularLocation>
        <location evidence="1">Membrane</location>
        <topology evidence="1">Single-pass membrane protein</topology>
    </subcellularLocation>
</comment>
<dbReference type="GO" id="GO:0006952">
    <property type="term" value="P:defense response"/>
    <property type="evidence" value="ECO:0007669"/>
    <property type="project" value="UniProtKB-ARBA"/>
</dbReference>
<dbReference type="GO" id="GO:0004674">
    <property type="term" value="F:protein serine/threonine kinase activity"/>
    <property type="evidence" value="ECO:0007669"/>
    <property type="project" value="UniProtKB-KW"/>
</dbReference>
<evidence type="ECO:0000256" key="17">
    <source>
        <dbReference type="ARBA" id="ARBA00048679"/>
    </source>
</evidence>
<dbReference type="EC" id="2.7.11.1" evidence="2"/>
<protein>
    <recommendedName>
        <fullName evidence="2">non-specific serine/threonine protein kinase</fullName>
        <ecNumber evidence="2">2.7.11.1</ecNumber>
    </recommendedName>
</protein>
<evidence type="ECO:0000256" key="2">
    <source>
        <dbReference type="ARBA" id="ARBA00012513"/>
    </source>
</evidence>
<dbReference type="Pfam" id="PF13385">
    <property type="entry name" value="Laminin_G_3"/>
    <property type="match status" value="1"/>
</dbReference>
<dbReference type="Gene3D" id="3.80.10.10">
    <property type="entry name" value="Ribonuclease Inhibitor"/>
    <property type="match status" value="1"/>
</dbReference>
<evidence type="ECO:0000256" key="12">
    <source>
        <dbReference type="ARBA" id="ARBA00022989"/>
    </source>
</evidence>
<dbReference type="Pfam" id="PF23598">
    <property type="entry name" value="LRR_14"/>
    <property type="match status" value="1"/>
</dbReference>
<keyword evidence="10" id="KW-0418">Kinase</keyword>
<keyword evidence="11" id="KW-0067">ATP-binding</keyword>
<evidence type="ECO:0000259" key="18">
    <source>
        <dbReference type="SMART" id="SM00560"/>
    </source>
</evidence>
<sequence>MGRFQLGMEIRFFYITFIILSIYPVEAQNSYSLNFDGEADYVEVPYGSAMIANAGQITLSGWVYPRNTNSGWPDFDAFFGFRNESDADFYLLQLDNYKVEGRLRVPGNVAYTVVTAAESISPDTWYHLALTYDGANLFVYINGIEAGSTEASGQIINENVSLTIGRLVFQTTNFDLDGQADEVSLWNIALTEQQIQDYMYADLTGEAGLVGYWNFNEGAGDIANDAGGNDNDGLINGAAWSTDIPFTGGGQCDSSEVELWNQCYSIENTTELDLSNRGLTGEIPPEIGNLTNLTYLNLQWNDLTGSIPIEIGSLTNLAWLSLYFSGVTGLIPAAIGNLANLTHLDLQWNGLTGSIPPEIGNLANLIHLGLGTNELTGSIPPELGNLTNLTSLRLNSNSLTGAIPESICGLDLNWSSSSDFNISNNQLCPPYPSCVENYAGEQDTDNCTQAAIANETFPITYSLYNAYPNPFNPFTTLRYDLPEDAMVNITIYDMMGRNVKTMVNSQQNAGFKSIQWDATNDAGAPVSAGLYLYTIESKQFRQTKKMVLLK</sequence>
<dbReference type="NCBIfam" id="TIGR04183">
    <property type="entry name" value="Por_Secre_tail"/>
    <property type="match status" value="1"/>
</dbReference>
<dbReference type="InterPro" id="IPR006558">
    <property type="entry name" value="LamG-like"/>
</dbReference>
<dbReference type="InterPro" id="IPR032675">
    <property type="entry name" value="LRR_dom_sf"/>
</dbReference>
<evidence type="ECO:0000256" key="7">
    <source>
        <dbReference type="ARBA" id="ARBA00022729"/>
    </source>
</evidence>
<evidence type="ECO:0000313" key="19">
    <source>
        <dbReference type="EMBL" id="SVA40507.1"/>
    </source>
</evidence>
<keyword evidence="9" id="KW-0547">Nucleotide-binding</keyword>
<dbReference type="InterPro" id="IPR013320">
    <property type="entry name" value="ConA-like_dom_sf"/>
</dbReference>
<evidence type="ECO:0000256" key="15">
    <source>
        <dbReference type="ARBA" id="ARBA00023180"/>
    </source>
</evidence>
<proteinExistence type="predicted"/>
<feature type="domain" description="LamG-like jellyroll fold" evidence="18">
    <location>
        <begin position="55"/>
        <end position="193"/>
    </location>
</feature>
<dbReference type="AlphaFoldDB" id="A0A381VLF7"/>
<keyword evidence="13" id="KW-0472">Membrane</keyword>
<dbReference type="SMART" id="SM00560">
    <property type="entry name" value="LamGL"/>
    <property type="match status" value="1"/>
</dbReference>
<keyword evidence="7" id="KW-0732">Signal</keyword>
<keyword evidence="3" id="KW-0723">Serine/threonine-protein kinase</keyword>
<dbReference type="SUPFAM" id="SSF49899">
    <property type="entry name" value="Concanavalin A-like lectins/glucanases"/>
    <property type="match status" value="1"/>
</dbReference>
<evidence type="ECO:0000256" key="5">
    <source>
        <dbReference type="ARBA" id="ARBA00022679"/>
    </source>
</evidence>
<evidence type="ECO:0000256" key="9">
    <source>
        <dbReference type="ARBA" id="ARBA00022741"/>
    </source>
</evidence>
<comment type="catalytic activity">
    <reaction evidence="16">
        <text>L-threonyl-[protein] + ATP = O-phospho-L-threonyl-[protein] + ADP + H(+)</text>
        <dbReference type="Rhea" id="RHEA:46608"/>
        <dbReference type="Rhea" id="RHEA-COMP:11060"/>
        <dbReference type="Rhea" id="RHEA-COMP:11605"/>
        <dbReference type="ChEBI" id="CHEBI:15378"/>
        <dbReference type="ChEBI" id="CHEBI:30013"/>
        <dbReference type="ChEBI" id="CHEBI:30616"/>
        <dbReference type="ChEBI" id="CHEBI:61977"/>
        <dbReference type="ChEBI" id="CHEBI:456216"/>
        <dbReference type="EC" id="2.7.11.1"/>
    </reaction>
</comment>